<dbReference type="Proteomes" id="UP001189429">
    <property type="component" value="Unassembled WGS sequence"/>
</dbReference>
<sequence length="420" mass="47529">MLLHIGWPARLVKDRVARLKLPDCATRLERARDAVLRIKEASEKWEDGLDFSKEKEHIMRRVKEWRDEVNRFRRHESGLQAIVARKGAEKSKQAREWRFVRDKVRTFLSNKKLPDAVAMVAANWLTELGMPVGEYGIKMDYEAVPQLQPSAMTFSSFVEPFVIVRPQMVEDSHQNQIQRFWAGVFKNQMKDVVSKMCEVRDFMKTHGMDTSWGTVPFTPDFSFDIADSEGAQTTLQPLKDLRMAVYCRNTGEWQSNAQSFPWGHAPVWVQQFVGMSIVAVADPAWVADHVDYNGFVEAADSSALYKVKTCLLREGSVLFVPMGFVAFLVPIPPNVDWDSKKPSLKDTAKPSTEVKHCACFGVSLFLEDGVLEKTSPLARAAACAAWAQAKTSQLPKSIRTSTVVGEWFEKCGDGLKMENM</sequence>
<evidence type="ECO:0000313" key="2">
    <source>
        <dbReference type="Proteomes" id="UP001189429"/>
    </source>
</evidence>
<gene>
    <name evidence="1" type="ORF">PCOR1329_LOCUS1743</name>
</gene>
<evidence type="ECO:0008006" key="3">
    <source>
        <dbReference type="Google" id="ProtNLM"/>
    </source>
</evidence>
<proteinExistence type="predicted"/>
<reference evidence="1" key="1">
    <citation type="submission" date="2023-10" db="EMBL/GenBank/DDBJ databases">
        <authorList>
            <person name="Chen Y."/>
            <person name="Shah S."/>
            <person name="Dougan E. K."/>
            <person name="Thang M."/>
            <person name="Chan C."/>
        </authorList>
    </citation>
    <scope>NUCLEOTIDE SEQUENCE [LARGE SCALE GENOMIC DNA]</scope>
</reference>
<feature type="non-terminal residue" evidence="1">
    <location>
        <position position="420"/>
    </location>
</feature>
<dbReference type="EMBL" id="CAUYUJ010000428">
    <property type="protein sequence ID" value="CAK0790483.1"/>
    <property type="molecule type" value="Genomic_DNA"/>
</dbReference>
<keyword evidence="2" id="KW-1185">Reference proteome</keyword>
<evidence type="ECO:0000313" key="1">
    <source>
        <dbReference type="EMBL" id="CAK0790483.1"/>
    </source>
</evidence>
<protein>
    <recommendedName>
        <fullName evidence="3">JmjC domain-containing protein</fullName>
    </recommendedName>
</protein>
<comment type="caution">
    <text evidence="1">The sequence shown here is derived from an EMBL/GenBank/DDBJ whole genome shotgun (WGS) entry which is preliminary data.</text>
</comment>
<accession>A0ABN9PJJ1</accession>
<organism evidence="1 2">
    <name type="scientific">Prorocentrum cordatum</name>
    <dbReference type="NCBI Taxonomy" id="2364126"/>
    <lineage>
        <taxon>Eukaryota</taxon>
        <taxon>Sar</taxon>
        <taxon>Alveolata</taxon>
        <taxon>Dinophyceae</taxon>
        <taxon>Prorocentrales</taxon>
        <taxon>Prorocentraceae</taxon>
        <taxon>Prorocentrum</taxon>
    </lineage>
</organism>
<name>A0ABN9PJJ1_9DINO</name>